<sequence>MSAALHTPPAEAHPADVWAGLAPLAAAPGRHQMRLWTPETGKFSQTAKLTAKWPTRPAAVYLYSANATTVLLALDFDTSRGDAAGVERDLRTAETWLTSCGARVVTDYTDDGGRHLLCPLAIGTTASLPEISALMRVLAGHLPTLDIAPALNPAQGCISLPGTLTKRGGYRHLDGTLTHARAAFIERSAPDMLPRLYQLLGMLKPAATTDPSPPDEPHDHLSGYTTGEGEHRRLTPAYTRTDPLPDSIAAFATHGDTAPTDRPHWKSPSEARFATVVAALDRGYTPAILRELIEPGGPWHDGLGTAYKRYGHGADRALLRDIDRAFDWLIANPLQYRRPQHKQKYTQGGSSPTATHKSGFTGPPDLRHWLANAFRWADLEFAGQRYRWTVHAVLQTLAVHALKAGDKSTGTWVVGVGGRSLSLGAGLLSPDAVWRVLRDLRDRQGSPVVLVRSHMGLEADYYALTSQNNLITDLKHHTERIRIEAVHDIWHILGHHLRRIYELIAHHGLTYRDDIYAAAAVSRSTGDEVVRQLQIHGLIAATAPKMLGPGPVTPTVLAEAHQLPHLREQRQQTYRQQRAQWQQWLDIRERLKNADTTFDAAKAPAGDALSTPPYNAFADTQDYLESVLRTGPPEDIERLEDHAIGLVETIMGATLLSRRAVPAKPSQ</sequence>
<evidence type="ECO:0000313" key="3">
    <source>
        <dbReference type="Proteomes" id="UP000034150"/>
    </source>
</evidence>
<feature type="compositionally biased region" description="Polar residues" evidence="1">
    <location>
        <begin position="345"/>
        <end position="358"/>
    </location>
</feature>
<evidence type="ECO:0000256" key="1">
    <source>
        <dbReference type="SAM" id="MobiDB-lite"/>
    </source>
</evidence>
<reference evidence="2 3" key="1">
    <citation type="journal article" date="2015" name="Genome Announc.">
        <title>Draft Genome Sequence of Mycobacterium obuense Strain UC1, Isolated from Patient Sputum.</title>
        <authorList>
            <person name="Greninger A.L."/>
            <person name="Cunningham G."/>
            <person name="Hsu E.D."/>
            <person name="Yu J.M."/>
            <person name="Chiu C.Y."/>
            <person name="Miller S."/>
        </authorList>
    </citation>
    <scope>NUCLEOTIDE SEQUENCE [LARGE SCALE GENOMIC DNA]</scope>
    <source>
        <strain evidence="2 3">UC1</strain>
    </source>
</reference>
<accession>A0A0M2K7P8</accession>
<dbReference type="EMBL" id="LAUZ02000015">
    <property type="protein sequence ID" value="KKF03239.1"/>
    <property type="molecule type" value="Genomic_DNA"/>
</dbReference>
<dbReference type="AlphaFoldDB" id="A0A0M2K7P8"/>
<dbReference type="PATRIC" id="fig|1807.13.peg.1782"/>
<keyword evidence="3" id="KW-1185">Reference proteome</keyword>
<gene>
    <name evidence="2" type="ORF">WN67_03855</name>
</gene>
<evidence type="ECO:0000313" key="2">
    <source>
        <dbReference type="EMBL" id="KKF03239.1"/>
    </source>
</evidence>
<dbReference type="Proteomes" id="UP000034150">
    <property type="component" value="Unassembled WGS sequence"/>
</dbReference>
<organism evidence="2 3">
    <name type="scientific">Mycolicibacterium obuense</name>
    <dbReference type="NCBI Taxonomy" id="1807"/>
    <lineage>
        <taxon>Bacteria</taxon>
        <taxon>Bacillati</taxon>
        <taxon>Actinomycetota</taxon>
        <taxon>Actinomycetes</taxon>
        <taxon>Mycobacteriales</taxon>
        <taxon>Mycobacteriaceae</taxon>
        <taxon>Mycolicibacterium</taxon>
    </lineage>
</organism>
<feature type="region of interest" description="Disordered" evidence="1">
    <location>
        <begin position="339"/>
        <end position="359"/>
    </location>
</feature>
<name>A0A0M2K7P8_9MYCO</name>
<feature type="region of interest" description="Disordered" evidence="1">
    <location>
        <begin position="206"/>
        <end position="232"/>
    </location>
</feature>
<protein>
    <submittedName>
        <fullName evidence="2">Uncharacterized protein</fullName>
    </submittedName>
</protein>
<comment type="caution">
    <text evidence="2">The sequence shown here is derived from an EMBL/GenBank/DDBJ whole genome shotgun (WGS) entry which is preliminary data.</text>
</comment>
<proteinExistence type="predicted"/>